<dbReference type="GO" id="GO:0043022">
    <property type="term" value="F:ribosome binding"/>
    <property type="evidence" value="ECO:0007669"/>
    <property type="project" value="InterPro"/>
</dbReference>
<dbReference type="PANTHER" id="PTHR35893:SF3">
    <property type="entry name" value="INNER MEMBRANE PROTEIN"/>
    <property type="match status" value="1"/>
</dbReference>
<dbReference type="RefSeq" id="WP_076485218.1">
    <property type="nucleotide sequence ID" value="NZ_FTOG01000007.1"/>
</dbReference>
<accession>A0A1N7NDE3</accession>
<proteinExistence type="predicted"/>
<evidence type="ECO:0000256" key="1">
    <source>
        <dbReference type="SAM" id="Coils"/>
    </source>
</evidence>
<keyword evidence="5" id="KW-1185">Reference proteome</keyword>
<feature type="domain" description="DUF883" evidence="3">
    <location>
        <begin position="84"/>
        <end position="109"/>
    </location>
</feature>
<evidence type="ECO:0000259" key="3">
    <source>
        <dbReference type="Pfam" id="PF19029"/>
    </source>
</evidence>
<name>A0A1N7NDE3_9RHOB</name>
<dbReference type="AlphaFoldDB" id="A0A1N7NDE3"/>
<dbReference type="OrthoDB" id="11900at1060"/>
<dbReference type="EMBL" id="FTOG01000007">
    <property type="protein sequence ID" value="SIS96298.1"/>
    <property type="molecule type" value="Genomic_DNA"/>
</dbReference>
<dbReference type="STRING" id="453582.SAMN05421580_107186"/>
<protein>
    <submittedName>
        <fullName evidence="4">Membrane-anchored ribosome-binding protein, inhibits growth in stationary phase, ElaB/YqjD/DUF883 family</fullName>
    </submittedName>
</protein>
<sequence length="111" mass="11807">MASAQPLSKSNGKVPAEVAKLEEQIEKLSAELAELSRSARDYGATRGEKLAEQAQELRAELADRSAKAAEIARERFLDAEGAVEDRVRANPMAALGVAAGVGFLAALLMKR</sequence>
<dbReference type="PANTHER" id="PTHR35893">
    <property type="entry name" value="INNER MEMBRANE PROTEIN-RELATED"/>
    <property type="match status" value="1"/>
</dbReference>
<dbReference type="Proteomes" id="UP000186221">
    <property type="component" value="Unassembled WGS sequence"/>
</dbReference>
<keyword evidence="2" id="KW-0472">Membrane</keyword>
<dbReference type="InterPro" id="IPR043605">
    <property type="entry name" value="DUF883_C"/>
</dbReference>
<feature type="transmembrane region" description="Helical" evidence="2">
    <location>
        <begin position="92"/>
        <end position="109"/>
    </location>
</feature>
<evidence type="ECO:0000313" key="5">
    <source>
        <dbReference type="Proteomes" id="UP000186221"/>
    </source>
</evidence>
<feature type="coiled-coil region" evidence="1">
    <location>
        <begin position="18"/>
        <end position="74"/>
    </location>
</feature>
<dbReference type="InterPro" id="IPR010279">
    <property type="entry name" value="YqjD/ElaB"/>
</dbReference>
<evidence type="ECO:0000313" key="4">
    <source>
        <dbReference type="EMBL" id="SIS96298.1"/>
    </source>
</evidence>
<keyword evidence="2" id="KW-0812">Transmembrane</keyword>
<gene>
    <name evidence="4" type="ORF">SAMN05421580_107186</name>
</gene>
<dbReference type="Pfam" id="PF19029">
    <property type="entry name" value="DUF883_C"/>
    <property type="match status" value="1"/>
</dbReference>
<organism evidence="4 5">
    <name type="scientific">Rhodobacter aestuarii</name>
    <dbReference type="NCBI Taxonomy" id="453582"/>
    <lineage>
        <taxon>Bacteria</taxon>
        <taxon>Pseudomonadati</taxon>
        <taxon>Pseudomonadota</taxon>
        <taxon>Alphaproteobacteria</taxon>
        <taxon>Rhodobacterales</taxon>
        <taxon>Rhodobacter group</taxon>
        <taxon>Rhodobacter</taxon>
    </lineage>
</organism>
<evidence type="ECO:0000256" key="2">
    <source>
        <dbReference type="SAM" id="Phobius"/>
    </source>
</evidence>
<reference evidence="5" key="1">
    <citation type="submission" date="2017-01" db="EMBL/GenBank/DDBJ databases">
        <authorList>
            <person name="Varghese N."/>
            <person name="Submissions S."/>
        </authorList>
    </citation>
    <scope>NUCLEOTIDE SEQUENCE [LARGE SCALE GENOMIC DNA]</scope>
    <source>
        <strain evidence="5">DSM 19945</strain>
    </source>
</reference>
<keyword evidence="2" id="KW-1133">Transmembrane helix</keyword>
<keyword evidence="1" id="KW-0175">Coiled coil</keyword>